<comment type="caution">
    <text evidence="2">The sequence shown here is derived from an EMBL/GenBank/DDBJ whole genome shotgun (WGS) entry which is preliminary data.</text>
</comment>
<dbReference type="AlphaFoldDB" id="A0A1Y3MH70"/>
<evidence type="ECO:0000313" key="2">
    <source>
        <dbReference type="EMBL" id="OUM49768.1"/>
    </source>
</evidence>
<dbReference type="EMBL" id="MWPX01000004">
    <property type="protein sequence ID" value="OUM49768.1"/>
    <property type="molecule type" value="Genomic_DNA"/>
</dbReference>
<accession>A0A1Y3MH70</accession>
<protein>
    <recommendedName>
        <fullName evidence="1">YokE-like PH domain-containing protein</fullName>
    </recommendedName>
</protein>
<proteinExistence type="predicted"/>
<sequence length="114" mass="13145">MENILNQAKEMLHDDENIVLYIQCSLEIFIYRSVPRPGILVLTNKRLFFCGPDIAGNTLFEEFLFDKISAIKVKKGLFGIKISIQHGTEWIKVKYIQNADPGVFVRKLEEIMVV</sequence>
<evidence type="ECO:0000259" key="1">
    <source>
        <dbReference type="Pfam" id="PF14470"/>
    </source>
</evidence>
<gene>
    <name evidence="2" type="ORF">BW425_06200</name>
</gene>
<dbReference type="Proteomes" id="UP000195321">
    <property type="component" value="Unassembled WGS sequence"/>
</dbReference>
<reference evidence="2 3" key="1">
    <citation type="submission" date="2017-02" db="EMBL/GenBank/DDBJ databases">
        <title>Bacillus pseudomycoides isolate FSL K6-0042.</title>
        <authorList>
            <person name="Kovac J."/>
        </authorList>
    </citation>
    <scope>NUCLEOTIDE SEQUENCE [LARGE SCALE GENOMIC DNA]</scope>
    <source>
        <strain evidence="2 3">FSL K6-0042</strain>
    </source>
</reference>
<dbReference type="Pfam" id="PF14470">
    <property type="entry name" value="bPH_3"/>
    <property type="match status" value="1"/>
</dbReference>
<evidence type="ECO:0000313" key="3">
    <source>
        <dbReference type="Proteomes" id="UP000195321"/>
    </source>
</evidence>
<organism evidence="2 3">
    <name type="scientific">Bacillus pseudomycoides</name>
    <dbReference type="NCBI Taxonomy" id="64104"/>
    <lineage>
        <taxon>Bacteria</taxon>
        <taxon>Bacillati</taxon>
        <taxon>Bacillota</taxon>
        <taxon>Bacilli</taxon>
        <taxon>Bacillales</taxon>
        <taxon>Bacillaceae</taxon>
        <taxon>Bacillus</taxon>
        <taxon>Bacillus cereus group</taxon>
    </lineage>
</organism>
<feature type="domain" description="YokE-like PH" evidence="1">
    <location>
        <begin position="12"/>
        <end position="107"/>
    </location>
</feature>
<name>A0A1Y3MH70_9BACI</name>
<dbReference type="InterPro" id="IPR039519">
    <property type="entry name" value="YokE-like_PH"/>
</dbReference>